<evidence type="ECO:0000313" key="6">
    <source>
        <dbReference type="Proteomes" id="UP000034176"/>
    </source>
</evidence>
<name>A0A0G0D2L4_9BACT</name>
<comment type="caution">
    <text evidence="5">The sequence shown here is derived from an EMBL/GenBank/DDBJ whole genome shotgun (WGS) entry which is preliminary data.</text>
</comment>
<dbReference type="GO" id="GO:0006233">
    <property type="term" value="P:dTDP biosynthetic process"/>
    <property type="evidence" value="ECO:0007669"/>
    <property type="project" value="TreeGrafter"/>
</dbReference>
<evidence type="ECO:0000259" key="4">
    <source>
        <dbReference type="Pfam" id="PF02223"/>
    </source>
</evidence>
<dbReference type="PANTHER" id="PTHR10344">
    <property type="entry name" value="THYMIDYLATE KINASE"/>
    <property type="match status" value="1"/>
</dbReference>
<dbReference type="CDD" id="cd01672">
    <property type="entry name" value="TMPK"/>
    <property type="match status" value="1"/>
</dbReference>
<dbReference type="Pfam" id="PF02223">
    <property type="entry name" value="Thymidylate_kin"/>
    <property type="match status" value="1"/>
</dbReference>
<feature type="domain" description="Thymidylate kinase-like" evidence="4">
    <location>
        <begin position="1"/>
        <end position="105"/>
    </location>
</feature>
<dbReference type="GO" id="GO:0006235">
    <property type="term" value="P:dTTP biosynthetic process"/>
    <property type="evidence" value="ECO:0007669"/>
    <property type="project" value="TreeGrafter"/>
</dbReference>
<evidence type="ECO:0000256" key="1">
    <source>
        <dbReference type="ARBA" id="ARBA00009776"/>
    </source>
</evidence>
<keyword evidence="2" id="KW-0547">Nucleotide-binding</keyword>
<dbReference type="GO" id="GO:0006227">
    <property type="term" value="P:dUDP biosynthetic process"/>
    <property type="evidence" value="ECO:0007669"/>
    <property type="project" value="TreeGrafter"/>
</dbReference>
<keyword evidence="5" id="KW-0808">Transferase</keyword>
<protein>
    <submittedName>
        <fullName evidence="5">Thymidylate kinase</fullName>
    </submittedName>
</protein>
<accession>A0A0G0D2L4</accession>
<keyword evidence="5" id="KW-0418">Kinase</keyword>
<organism evidence="5 6">
    <name type="scientific">Candidatus Gottesmanbacteria bacterium GW2011_GWA1_34_13</name>
    <dbReference type="NCBI Taxonomy" id="1618434"/>
    <lineage>
        <taxon>Bacteria</taxon>
        <taxon>Candidatus Gottesmaniibacteriota</taxon>
    </lineage>
</organism>
<dbReference type="Gene3D" id="3.40.50.300">
    <property type="entry name" value="P-loop containing nucleotide triphosphate hydrolases"/>
    <property type="match status" value="1"/>
</dbReference>
<dbReference type="GO" id="GO:0005524">
    <property type="term" value="F:ATP binding"/>
    <property type="evidence" value="ECO:0007669"/>
    <property type="project" value="UniProtKB-KW"/>
</dbReference>
<dbReference type="InterPro" id="IPR027417">
    <property type="entry name" value="P-loop_NTPase"/>
</dbReference>
<dbReference type="GO" id="GO:0004798">
    <property type="term" value="F:dTMP kinase activity"/>
    <property type="evidence" value="ECO:0007669"/>
    <property type="project" value="TreeGrafter"/>
</dbReference>
<sequence>CDRYVDSSVAYQGYGRKIGAEEISKLNQLAINGAIPDLSIFLDISPELSLKRRLKSNKVKDRLDLQQKDFYERVYQGYKKIVKIHSNRYEVIDASKSIETVASLIWKRVKEELNKRN</sequence>
<feature type="non-terminal residue" evidence="5">
    <location>
        <position position="1"/>
    </location>
</feature>
<dbReference type="Proteomes" id="UP000034176">
    <property type="component" value="Unassembled WGS sequence"/>
</dbReference>
<dbReference type="AlphaFoldDB" id="A0A0G0D2L4"/>
<dbReference type="GO" id="GO:0005829">
    <property type="term" value="C:cytosol"/>
    <property type="evidence" value="ECO:0007669"/>
    <property type="project" value="TreeGrafter"/>
</dbReference>
<proteinExistence type="inferred from homology"/>
<evidence type="ECO:0000313" key="5">
    <source>
        <dbReference type="EMBL" id="KKP57495.1"/>
    </source>
</evidence>
<dbReference type="EMBL" id="LBPN01000030">
    <property type="protein sequence ID" value="KKP57495.1"/>
    <property type="molecule type" value="Genomic_DNA"/>
</dbReference>
<gene>
    <name evidence="5" type="ORF">UR52_C0030G0006</name>
</gene>
<dbReference type="SUPFAM" id="SSF52540">
    <property type="entry name" value="P-loop containing nucleoside triphosphate hydrolases"/>
    <property type="match status" value="1"/>
</dbReference>
<evidence type="ECO:0000256" key="2">
    <source>
        <dbReference type="ARBA" id="ARBA00022741"/>
    </source>
</evidence>
<dbReference type="PATRIC" id="fig|1618434.3.peg.595"/>
<dbReference type="InterPro" id="IPR039430">
    <property type="entry name" value="Thymidylate_kin-like_dom"/>
</dbReference>
<keyword evidence="3" id="KW-0067">ATP-binding</keyword>
<evidence type="ECO:0000256" key="3">
    <source>
        <dbReference type="ARBA" id="ARBA00022840"/>
    </source>
</evidence>
<dbReference type="STRING" id="1618434.UR52_C0030G0006"/>
<reference evidence="5 6" key="1">
    <citation type="journal article" date="2015" name="Nature">
        <title>rRNA introns, odd ribosomes, and small enigmatic genomes across a large radiation of phyla.</title>
        <authorList>
            <person name="Brown C.T."/>
            <person name="Hug L.A."/>
            <person name="Thomas B.C."/>
            <person name="Sharon I."/>
            <person name="Castelle C.J."/>
            <person name="Singh A."/>
            <person name="Wilkins M.J."/>
            <person name="Williams K.H."/>
            <person name="Banfield J.F."/>
        </authorList>
    </citation>
    <scope>NUCLEOTIDE SEQUENCE [LARGE SCALE GENOMIC DNA]</scope>
</reference>
<comment type="similarity">
    <text evidence="1">Belongs to the thymidylate kinase family.</text>
</comment>
<dbReference type="PANTHER" id="PTHR10344:SF4">
    <property type="entry name" value="UMP-CMP KINASE 2, MITOCHONDRIAL"/>
    <property type="match status" value="1"/>
</dbReference>